<dbReference type="GeneID" id="37014016"/>
<accession>A0A316U8C7</accession>
<sequence>MKISEDQVVPALQEKRLKYHPLKKADTVYHFPVADFADDHPEARALAECLWCLVLGTFQYKEEWLAGRRRFGLPNVGETVKGGNNTHCLDRPGVVSKEDGSWDGLGIQDSRWRRFRACLVPLVILAAQERTEGNHEAYNRIMVQIRLLQREVRKHIGEFVQRG</sequence>
<name>A0A316U8C7_9BASI</name>
<gene>
    <name evidence="1" type="ORF">BCV69DRAFT_282224</name>
</gene>
<reference evidence="1 2" key="1">
    <citation type="journal article" date="2018" name="Mol. Biol. Evol.">
        <title>Broad Genomic Sampling Reveals a Smut Pathogenic Ancestry of the Fungal Clade Ustilaginomycotina.</title>
        <authorList>
            <person name="Kijpornyongpan T."/>
            <person name="Mondo S.J."/>
            <person name="Barry K."/>
            <person name="Sandor L."/>
            <person name="Lee J."/>
            <person name="Lipzen A."/>
            <person name="Pangilinan J."/>
            <person name="LaButti K."/>
            <person name="Hainaut M."/>
            <person name="Henrissat B."/>
            <person name="Grigoriev I.V."/>
            <person name="Spatafora J.W."/>
            <person name="Aime M.C."/>
        </authorList>
    </citation>
    <scope>NUCLEOTIDE SEQUENCE [LARGE SCALE GENOMIC DNA]</scope>
    <source>
        <strain evidence="1 2">MCA 4718</strain>
    </source>
</reference>
<dbReference type="RefSeq" id="XP_025348660.1">
    <property type="nucleotide sequence ID" value="XM_025492282.1"/>
</dbReference>
<organism evidence="1 2">
    <name type="scientific">Pseudomicrostroma glucosiphilum</name>
    <dbReference type="NCBI Taxonomy" id="1684307"/>
    <lineage>
        <taxon>Eukaryota</taxon>
        <taxon>Fungi</taxon>
        <taxon>Dikarya</taxon>
        <taxon>Basidiomycota</taxon>
        <taxon>Ustilaginomycotina</taxon>
        <taxon>Exobasidiomycetes</taxon>
        <taxon>Microstromatales</taxon>
        <taxon>Microstromatales incertae sedis</taxon>
        <taxon>Pseudomicrostroma</taxon>
    </lineage>
</organism>
<protein>
    <submittedName>
        <fullName evidence="1">Uncharacterized protein</fullName>
    </submittedName>
</protein>
<dbReference type="Proteomes" id="UP000245942">
    <property type="component" value="Unassembled WGS sequence"/>
</dbReference>
<proteinExistence type="predicted"/>
<dbReference type="AlphaFoldDB" id="A0A316U8C7"/>
<evidence type="ECO:0000313" key="2">
    <source>
        <dbReference type="Proteomes" id="UP000245942"/>
    </source>
</evidence>
<evidence type="ECO:0000313" key="1">
    <source>
        <dbReference type="EMBL" id="PWN21500.1"/>
    </source>
</evidence>
<dbReference type="EMBL" id="KZ819325">
    <property type="protein sequence ID" value="PWN21500.1"/>
    <property type="molecule type" value="Genomic_DNA"/>
</dbReference>
<keyword evidence="2" id="KW-1185">Reference proteome</keyword>